<keyword evidence="4" id="KW-0863">Zinc-finger</keyword>
<dbReference type="FunFam" id="3.30.160.60:FF:000100">
    <property type="entry name" value="Zinc finger 45-like"/>
    <property type="match status" value="1"/>
</dbReference>
<evidence type="ECO:0000256" key="4">
    <source>
        <dbReference type="ARBA" id="ARBA00022771"/>
    </source>
</evidence>
<dbReference type="InterPro" id="IPR050888">
    <property type="entry name" value="ZnF_C2H2-type_TF"/>
</dbReference>
<dbReference type="InterPro" id="IPR036236">
    <property type="entry name" value="Znf_C2H2_sf"/>
</dbReference>
<dbReference type="SMART" id="SM00355">
    <property type="entry name" value="ZnF_C2H2"/>
    <property type="match status" value="9"/>
</dbReference>
<keyword evidence="2" id="KW-0479">Metal-binding</keyword>
<keyword evidence="3" id="KW-0677">Repeat</keyword>
<proteinExistence type="inferred from homology"/>
<feature type="coiled-coil region" evidence="9">
    <location>
        <begin position="674"/>
        <end position="701"/>
    </location>
</feature>
<feature type="compositionally biased region" description="Basic and acidic residues" evidence="10">
    <location>
        <begin position="811"/>
        <end position="894"/>
    </location>
</feature>
<dbReference type="Pfam" id="PF02984">
    <property type="entry name" value="Cyclin_C"/>
    <property type="match status" value="1"/>
</dbReference>
<dbReference type="GO" id="GO:0000785">
    <property type="term" value="C:chromatin"/>
    <property type="evidence" value="ECO:0007669"/>
    <property type="project" value="UniProtKB-ARBA"/>
</dbReference>
<dbReference type="OrthoDB" id="10264655at2759"/>
<dbReference type="GO" id="GO:0005634">
    <property type="term" value="C:nucleus"/>
    <property type="evidence" value="ECO:0007669"/>
    <property type="project" value="UniProtKB-SubCell"/>
</dbReference>
<accession>N6SXS6</accession>
<dbReference type="GO" id="GO:0003682">
    <property type="term" value="F:chromatin binding"/>
    <property type="evidence" value="ECO:0007669"/>
    <property type="project" value="UniProtKB-ARBA"/>
</dbReference>
<dbReference type="InterPro" id="IPR013763">
    <property type="entry name" value="Cyclin-like_dom"/>
</dbReference>
<dbReference type="HOGENOM" id="CLU_317677_0_0_1"/>
<comment type="subcellular location">
    <subcellularLocation>
        <location evidence="1">Nucleus</location>
    </subcellularLocation>
</comment>
<dbReference type="SMART" id="SM01332">
    <property type="entry name" value="Cyclin_C"/>
    <property type="match status" value="1"/>
</dbReference>
<dbReference type="GO" id="GO:0008270">
    <property type="term" value="F:zinc ion binding"/>
    <property type="evidence" value="ECO:0007669"/>
    <property type="project" value="UniProtKB-KW"/>
</dbReference>
<evidence type="ECO:0000256" key="5">
    <source>
        <dbReference type="ARBA" id="ARBA00022833"/>
    </source>
</evidence>
<dbReference type="InterPro" id="IPR004367">
    <property type="entry name" value="Cyclin_C-dom"/>
</dbReference>
<keyword evidence="9" id="KW-0175">Coiled coil</keyword>
<evidence type="ECO:0000256" key="7">
    <source>
        <dbReference type="ARBA" id="ARBA00023242"/>
    </source>
</evidence>
<feature type="compositionally biased region" description="Basic and acidic residues" evidence="10">
    <location>
        <begin position="744"/>
        <end position="757"/>
    </location>
</feature>
<dbReference type="Gene3D" id="1.10.472.10">
    <property type="entry name" value="Cyclin-like"/>
    <property type="match status" value="2"/>
</dbReference>
<dbReference type="InterPro" id="IPR006671">
    <property type="entry name" value="Cyclin_N"/>
</dbReference>
<evidence type="ECO:0000256" key="8">
    <source>
        <dbReference type="RuleBase" id="RU000383"/>
    </source>
</evidence>
<organism evidence="11">
    <name type="scientific">Dendroctonus ponderosae</name>
    <name type="common">Mountain pine beetle</name>
    <dbReference type="NCBI Taxonomy" id="77166"/>
    <lineage>
        <taxon>Eukaryota</taxon>
        <taxon>Metazoa</taxon>
        <taxon>Ecdysozoa</taxon>
        <taxon>Arthropoda</taxon>
        <taxon>Hexapoda</taxon>
        <taxon>Insecta</taxon>
        <taxon>Pterygota</taxon>
        <taxon>Neoptera</taxon>
        <taxon>Endopterygota</taxon>
        <taxon>Coleoptera</taxon>
        <taxon>Polyphaga</taxon>
        <taxon>Cucujiformia</taxon>
        <taxon>Curculionidae</taxon>
        <taxon>Scolytinae</taxon>
        <taxon>Dendroctonus</taxon>
    </lineage>
</organism>
<gene>
    <name evidence="11" type="ORF">YQE_10894</name>
</gene>
<dbReference type="PANTHER" id="PTHR24406">
    <property type="entry name" value="TRANSCRIPTIONAL REPRESSOR CTCFL-RELATED"/>
    <property type="match status" value="1"/>
</dbReference>
<dbReference type="PROSITE" id="PS00028">
    <property type="entry name" value="ZINC_FINGER_C2H2_1"/>
    <property type="match status" value="9"/>
</dbReference>
<dbReference type="Pfam" id="PF00134">
    <property type="entry name" value="Cyclin_N"/>
    <property type="match status" value="1"/>
</dbReference>
<dbReference type="GO" id="GO:0040029">
    <property type="term" value="P:epigenetic regulation of gene expression"/>
    <property type="evidence" value="ECO:0007669"/>
    <property type="project" value="UniProtKB-ARBA"/>
</dbReference>
<dbReference type="Gene3D" id="3.30.160.60">
    <property type="entry name" value="Classic Zinc Finger"/>
    <property type="match status" value="7"/>
</dbReference>
<feature type="non-terminal residue" evidence="11">
    <location>
        <position position="1"/>
    </location>
</feature>
<dbReference type="AlphaFoldDB" id="N6SXS6"/>
<dbReference type="InterPro" id="IPR013087">
    <property type="entry name" value="Znf_C2H2_type"/>
</dbReference>
<feature type="compositionally biased region" description="Basic residues" evidence="10">
    <location>
        <begin position="758"/>
        <end position="810"/>
    </location>
</feature>
<dbReference type="FunFam" id="1.10.472.10:FF:000031">
    <property type="entry name" value="cyclin-L1-1-like isoform X1"/>
    <property type="match status" value="1"/>
</dbReference>
<dbReference type="Pfam" id="PF00096">
    <property type="entry name" value="zf-C2H2"/>
    <property type="match status" value="6"/>
</dbReference>
<dbReference type="SUPFAM" id="SSF57667">
    <property type="entry name" value="beta-beta-alpha zinc fingers"/>
    <property type="match status" value="5"/>
</dbReference>
<keyword evidence="6 8" id="KW-0195">Cyclin</keyword>
<comment type="similarity">
    <text evidence="8">Belongs to the cyclin family.</text>
</comment>
<dbReference type="GO" id="GO:0043565">
    <property type="term" value="F:sequence-specific DNA binding"/>
    <property type="evidence" value="ECO:0007669"/>
    <property type="project" value="UniProtKB-ARBA"/>
</dbReference>
<evidence type="ECO:0000256" key="3">
    <source>
        <dbReference type="ARBA" id="ARBA00022737"/>
    </source>
</evidence>
<keyword evidence="7" id="KW-0539">Nucleus</keyword>
<evidence type="ECO:0000256" key="6">
    <source>
        <dbReference type="ARBA" id="ARBA00023127"/>
    </source>
</evidence>
<evidence type="ECO:0000256" key="1">
    <source>
        <dbReference type="ARBA" id="ARBA00004123"/>
    </source>
</evidence>
<evidence type="ECO:0000313" key="11">
    <source>
        <dbReference type="EMBL" id="ENN72554.1"/>
    </source>
</evidence>
<dbReference type="FunFam" id="3.30.160.60:FF:000690">
    <property type="entry name" value="Zinc finger protein 354C"/>
    <property type="match status" value="1"/>
</dbReference>
<feature type="region of interest" description="Disordered" evidence="10">
    <location>
        <begin position="703"/>
        <end position="917"/>
    </location>
</feature>
<name>N6SXS6_DENPD</name>
<protein>
    <submittedName>
        <fullName evidence="11">Uncharacterized protein</fullName>
    </submittedName>
</protein>
<dbReference type="SMART" id="SM00385">
    <property type="entry name" value="CYCLIN"/>
    <property type="match status" value="2"/>
</dbReference>
<dbReference type="EMBL" id="KB741216">
    <property type="protein sequence ID" value="ENN72554.1"/>
    <property type="molecule type" value="Genomic_DNA"/>
</dbReference>
<dbReference type="InterPro" id="IPR036915">
    <property type="entry name" value="Cyclin-like_sf"/>
</dbReference>
<dbReference type="SMART" id="SM00868">
    <property type="entry name" value="zf-AD"/>
    <property type="match status" value="1"/>
</dbReference>
<dbReference type="InterPro" id="IPR012934">
    <property type="entry name" value="Znf_AD"/>
</dbReference>
<dbReference type="PROSITE" id="PS50157">
    <property type="entry name" value="ZINC_FINGER_C2H2_2"/>
    <property type="match status" value="9"/>
</dbReference>
<dbReference type="SUPFAM" id="SSF47954">
    <property type="entry name" value="Cyclin-like"/>
    <property type="match status" value="2"/>
</dbReference>
<reference evidence="11" key="1">
    <citation type="journal article" date="2013" name="Genome Biol.">
        <title>Draft genome of the mountain pine beetle, Dendroctonus ponderosae Hopkins, a major forest pest.</title>
        <authorList>
            <person name="Keeling C.I."/>
            <person name="Yuen M.M."/>
            <person name="Liao N.Y."/>
            <person name="Docking T.R."/>
            <person name="Chan S.K."/>
            <person name="Taylor G.A."/>
            <person name="Palmquist D.L."/>
            <person name="Jackman S.D."/>
            <person name="Nguyen A."/>
            <person name="Li M."/>
            <person name="Henderson H."/>
            <person name="Janes J.K."/>
            <person name="Zhao Y."/>
            <person name="Pandoh P."/>
            <person name="Moore R."/>
            <person name="Sperling F.A."/>
            <person name="Huber D.P."/>
            <person name="Birol I."/>
            <person name="Jones S.J."/>
            <person name="Bohlmann J."/>
        </authorList>
    </citation>
    <scope>NUCLEOTIDE SEQUENCE</scope>
</reference>
<keyword evidence="5" id="KW-0862">Zinc</keyword>
<evidence type="ECO:0000256" key="10">
    <source>
        <dbReference type="SAM" id="MobiDB-lite"/>
    </source>
</evidence>
<evidence type="ECO:0000256" key="2">
    <source>
        <dbReference type="ARBA" id="ARBA00022723"/>
    </source>
</evidence>
<evidence type="ECO:0000256" key="9">
    <source>
        <dbReference type="SAM" id="Coils"/>
    </source>
</evidence>
<sequence length="917" mass="108265">MPRPDTNFTCCVCLGAALNLSKLSCKDANKVSWHTKLQFCIAEIEWPISYFICEECAKLLEVAYSFREACLRAEEERQRNEYPQQLKDEVKEEQEVEKADASEVEDYAASNSDQDDQPETISYGLQRKKKRKKLQFSCEKCDKVFNSSIKLVNHCVSDHDMQKLDVRPFICDRCPSRFCNSSNLLQHVKYHDAVRSNMCTYCGKGFITKTDLNIHEKQHLNKREYRCDECGKCFNTHKDIRSHKLVVHTDSTTWKYCCEICNKPFPIKSNYDSHMRRHTGDKKFECHLCQRKFTDKCVLQRHMRTHSNVREYKCTYCAREYKDQRVLKVHMAKIHSIGLGQIKIPLKEKKYICHICPKSYYAKNKLTRHLYTHSGEKPYDCPMCGKKFNDKSYVKQHLRKTHNLEELQNEKVDFSAPPDAFCKTEANVEFARKSKKTPATNQLLPEEKLANTPSQNDGLSMDAETDLRIHGCEQIQTAGILLKLPQVAMATGQVLLQRFYYSKSLVRHPVEHTAMACVCLASKIEEAPRRVRDVVNVFTHIRQVNSGNPIHPVVLDENYIHLKNMVIKAERRVLKELGFCVHIKHPHKIIVMYLQVLGFQNNQKLMQYSWNYMNDSLRTDVFVRYQPETVACACIYLTSRKLKIPLPKSPHWYTIFGASEPEIRDICIRILKLYNRPKSNIEDLEQQVEKLCEKYKSNLRAKTKGASGAVSPNNNSQEHQKTSAHNAWGGFISRSGSHMPPPVNDKRSRSRSETRSPDRRHHKKSSKKHRSRTRSPKNHKKDRKRKSYSRSRSNTPHKQRKTRDRKRSRSHSNEREGKNDRYIDRYEDKYDRERKYKDDRDGKHKEDRERYDERKERNSKKYERDEKYREREDNYKEREEKYGTREERYSAKAEKRSKKAKHRDRSESRSKDKRRRS</sequence>